<sequence>IVIGSQGVTGIPVPLSIVDLIVSPVAESDFFPKITNLQTGTCDAIIA</sequence>
<dbReference type="AlphaFoldDB" id="A0A5J4VKV9"/>
<protein>
    <submittedName>
        <fullName evidence="1">Uncharacterized protein</fullName>
    </submittedName>
</protein>
<gene>
    <name evidence="1" type="ORF">EZS28_021493</name>
</gene>
<dbReference type="Proteomes" id="UP000324800">
    <property type="component" value="Unassembled WGS sequence"/>
</dbReference>
<feature type="non-terminal residue" evidence="1">
    <location>
        <position position="1"/>
    </location>
</feature>
<evidence type="ECO:0000313" key="2">
    <source>
        <dbReference type="Proteomes" id="UP000324800"/>
    </source>
</evidence>
<name>A0A5J4VKV9_9EUKA</name>
<comment type="caution">
    <text evidence="1">The sequence shown here is derived from an EMBL/GenBank/DDBJ whole genome shotgun (WGS) entry which is preliminary data.</text>
</comment>
<reference evidence="1 2" key="1">
    <citation type="submission" date="2019-03" db="EMBL/GenBank/DDBJ databases">
        <title>Single cell metagenomics reveals metabolic interactions within the superorganism composed of flagellate Streblomastix strix and complex community of Bacteroidetes bacteria on its surface.</title>
        <authorList>
            <person name="Treitli S.C."/>
            <person name="Kolisko M."/>
            <person name="Husnik F."/>
            <person name="Keeling P."/>
            <person name="Hampl V."/>
        </authorList>
    </citation>
    <scope>NUCLEOTIDE SEQUENCE [LARGE SCALE GENOMIC DNA]</scope>
    <source>
        <strain evidence="1">ST1C</strain>
    </source>
</reference>
<proteinExistence type="predicted"/>
<organism evidence="1 2">
    <name type="scientific">Streblomastix strix</name>
    <dbReference type="NCBI Taxonomy" id="222440"/>
    <lineage>
        <taxon>Eukaryota</taxon>
        <taxon>Metamonada</taxon>
        <taxon>Preaxostyla</taxon>
        <taxon>Oxymonadida</taxon>
        <taxon>Streblomastigidae</taxon>
        <taxon>Streblomastix</taxon>
    </lineage>
</organism>
<evidence type="ECO:0000313" key="1">
    <source>
        <dbReference type="EMBL" id="KAA6382979.1"/>
    </source>
</evidence>
<accession>A0A5J4VKV9</accession>
<dbReference type="EMBL" id="SNRW01006481">
    <property type="protein sequence ID" value="KAA6382979.1"/>
    <property type="molecule type" value="Genomic_DNA"/>
</dbReference>